<organism evidence="3">
    <name type="scientific">viral metagenome</name>
    <dbReference type="NCBI Taxonomy" id="1070528"/>
    <lineage>
        <taxon>unclassified sequences</taxon>
        <taxon>metagenomes</taxon>
        <taxon>organismal metagenomes</taxon>
    </lineage>
</organism>
<evidence type="ECO:0000256" key="1">
    <source>
        <dbReference type="ARBA" id="ARBA00022676"/>
    </source>
</evidence>
<evidence type="ECO:0000313" key="3">
    <source>
        <dbReference type="EMBL" id="QHT37490.1"/>
    </source>
</evidence>
<keyword evidence="1" id="KW-0328">Glycosyltransferase</keyword>
<dbReference type="AlphaFoldDB" id="A0A6C0FC81"/>
<dbReference type="GO" id="GO:0016020">
    <property type="term" value="C:membrane"/>
    <property type="evidence" value="ECO:0007669"/>
    <property type="project" value="InterPro"/>
</dbReference>
<dbReference type="PANTHER" id="PTHR11927:SF9">
    <property type="entry name" value="L-FUCOSYLTRANSFERASE"/>
    <property type="match status" value="1"/>
</dbReference>
<dbReference type="Pfam" id="PF01531">
    <property type="entry name" value="Glyco_transf_11"/>
    <property type="match status" value="1"/>
</dbReference>
<protein>
    <recommendedName>
        <fullName evidence="4">Glycosyltransferase</fullName>
    </recommendedName>
</protein>
<evidence type="ECO:0008006" key="4">
    <source>
        <dbReference type="Google" id="ProtNLM"/>
    </source>
</evidence>
<dbReference type="CDD" id="cd11301">
    <property type="entry name" value="Fut1_Fut2_like"/>
    <property type="match status" value="1"/>
</dbReference>
<dbReference type="PANTHER" id="PTHR11927">
    <property type="entry name" value="GALACTOSIDE 2-L-FUCOSYLTRANSFERASE"/>
    <property type="match status" value="1"/>
</dbReference>
<sequence length="274" mass="32678">MITTHLMGGLGNQLFQIFNCIAYAIRHKEQFKLPLIKRDMKSAEGALRPTYWDTFFKRLNPFLIKDIPKDILVYQEKSFHYIEIPEIKNQTFLFWGYYASYKYFKDNFKIIKKMIGIEGMKSKLRENFDFNDCISMHFRHGDYKNIQDSHPIASNQYYIDAIAHIISKTKDNWRILYFCEEKDNAAINIKIKILKRRFKNLKFIKGDDKLADWEQMLSMSCCEHNIIANSTFSWWGAYFNDSKDKIVCYPSQWFGPKLADKNTKDICPEEWVKI</sequence>
<reference evidence="3" key="1">
    <citation type="journal article" date="2020" name="Nature">
        <title>Giant virus diversity and host interactions through global metagenomics.</title>
        <authorList>
            <person name="Schulz F."/>
            <person name="Roux S."/>
            <person name="Paez-Espino D."/>
            <person name="Jungbluth S."/>
            <person name="Walsh D.A."/>
            <person name="Denef V.J."/>
            <person name="McMahon K.D."/>
            <person name="Konstantinidis K.T."/>
            <person name="Eloe-Fadrosh E.A."/>
            <person name="Kyrpides N.C."/>
            <person name="Woyke T."/>
        </authorList>
    </citation>
    <scope>NUCLEOTIDE SEQUENCE</scope>
    <source>
        <strain evidence="3">GVMAG-S-ERX555997-44</strain>
    </source>
</reference>
<dbReference type="EMBL" id="MN738797">
    <property type="protein sequence ID" value="QHT37490.1"/>
    <property type="molecule type" value="Genomic_DNA"/>
</dbReference>
<dbReference type="InterPro" id="IPR002516">
    <property type="entry name" value="Glyco_trans_11"/>
</dbReference>
<proteinExistence type="predicted"/>
<accession>A0A6C0FC81</accession>
<keyword evidence="2" id="KW-0808">Transferase</keyword>
<dbReference type="GO" id="GO:0008107">
    <property type="term" value="F:galactoside 2-alpha-L-fucosyltransferase activity"/>
    <property type="evidence" value="ECO:0007669"/>
    <property type="project" value="InterPro"/>
</dbReference>
<name>A0A6C0FC81_9ZZZZ</name>
<evidence type="ECO:0000256" key="2">
    <source>
        <dbReference type="ARBA" id="ARBA00022679"/>
    </source>
</evidence>
<dbReference type="GO" id="GO:0005975">
    <property type="term" value="P:carbohydrate metabolic process"/>
    <property type="evidence" value="ECO:0007669"/>
    <property type="project" value="InterPro"/>
</dbReference>